<feature type="domain" description="MobA-like NTP transferase" evidence="9">
    <location>
        <begin position="6"/>
        <end position="133"/>
    </location>
</feature>
<comment type="caution">
    <text evidence="10">The sequence shown here is derived from an EMBL/GenBank/DDBJ whole genome shotgun (WGS) entry which is preliminary data.</text>
</comment>
<dbReference type="PANTHER" id="PTHR19136">
    <property type="entry name" value="MOLYBDENUM COFACTOR GUANYLYLTRANSFERASE"/>
    <property type="match status" value="1"/>
</dbReference>
<dbReference type="OrthoDB" id="9788394at2"/>
<comment type="domain">
    <text evidence="8">The N-terminal domain determines nucleotide recognition and specific binding, while the C-terminal domain determines the specific binding to the target protein.</text>
</comment>
<evidence type="ECO:0000256" key="7">
    <source>
        <dbReference type="ARBA" id="ARBA00023150"/>
    </source>
</evidence>
<evidence type="ECO:0000256" key="2">
    <source>
        <dbReference type="ARBA" id="ARBA00022679"/>
    </source>
</evidence>
<dbReference type="Proteomes" id="UP000266693">
    <property type="component" value="Unassembled WGS sequence"/>
</dbReference>
<protein>
    <recommendedName>
        <fullName evidence="8">Molybdenum cofactor guanylyltransferase</fullName>
        <shortName evidence="8">MoCo guanylyltransferase</shortName>
        <ecNumber evidence="8">2.7.7.77</ecNumber>
    </recommendedName>
    <alternativeName>
        <fullName evidence="8">GTP:molybdopterin guanylyltransferase</fullName>
    </alternativeName>
    <alternativeName>
        <fullName evidence="8">Mo-MPT guanylyltransferase</fullName>
    </alternativeName>
    <alternativeName>
        <fullName evidence="8">Molybdopterin guanylyltransferase</fullName>
    </alternativeName>
    <alternativeName>
        <fullName evidence="8">Molybdopterin-guanine dinucleotide synthase</fullName>
        <shortName evidence="8">MGD synthase</shortName>
    </alternativeName>
</protein>
<keyword evidence="6 8" id="KW-0342">GTP-binding</keyword>
<gene>
    <name evidence="8" type="primary">mobA</name>
    <name evidence="10" type="ORF">D1610_08875</name>
</gene>
<dbReference type="InterPro" id="IPR029044">
    <property type="entry name" value="Nucleotide-diphossugar_trans"/>
</dbReference>
<evidence type="ECO:0000313" key="10">
    <source>
        <dbReference type="EMBL" id="RHW17560.1"/>
    </source>
</evidence>
<keyword evidence="5 8" id="KW-0460">Magnesium</keyword>
<dbReference type="GO" id="GO:0006777">
    <property type="term" value="P:Mo-molybdopterin cofactor biosynthetic process"/>
    <property type="evidence" value="ECO:0007669"/>
    <property type="project" value="UniProtKB-KW"/>
</dbReference>
<keyword evidence="1 8" id="KW-0963">Cytoplasm</keyword>
<evidence type="ECO:0000256" key="4">
    <source>
        <dbReference type="ARBA" id="ARBA00022741"/>
    </source>
</evidence>
<dbReference type="GO" id="GO:0046872">
    <property type="term" value="F:metal ion binding"/>
    <property type="evidence" value="ECO:0007669"/>
    <property type="project" value="UniProtKB-KW"/>
</dbReference>
<evidence type="ECO:0000256" key="3">
    <source>
        <dbReference type="ARBA" id="ARBA00022723"/>
    </source>
</evidence>
<dbReference type="AlphaFoldDB" id="A0A396RME3"/>
<keyword evidence="3 8" id="KW-0479">Metal-binding</keyword>
<feature type="binding site" evidence="8">
    <location>
        <position position="89"/>
    </location>
    <ligand>
        <name>GTP</name>
        <dbReference type="ChEBI" id="CHEBI:37565"/>
    </ligand>
</feature>
<dbReference type="HAMAP" id="MF_00316">
    <property type="entry name" value="MobA"/>
    <property type="match status" value="1"/>
</dbReference>
<sequence>MSRILGAILAGGESRRFGADKAEALLGGRTLIEHAERAIARQVDATIIVGRGPIGDRPHAGLGPLGGLNAALHHARAHGLELVASIGCDTPVLPADLVERLHGAGAPCYLAAMPIIGLWPSALADRLDAHLARGPSRSMRSWAEAVGAAPVTLDIAIANINTPADLAAIIAAHERHRA</sequence>
<dbReference type="RefSeq" id="WP_118863825.1">
    <property type="nucleotide sequence ID" value="NZ_QWLV01000003.1"/>
</dbReference>
<keyword evidence="11" id="KW-1185">Reference proteome</keyword>
<dbReference type="EMBL" id="QWLV01000003">
    <property type="protein sequence ID" value="RHW17560.1"/>
    <property type="molecule type" value="Genomic_DNA"/>
</dbReference>
<dbReference type="SUPFAM" id="SSF53448">
    <property type="entry name" value="Nucleotide-diphospho-sugar transferases"/>
    <property type="match status" value="1"/>
</dbReference>
<evidence type="ECO:0000256" key="1">
    <source>
        <dbReference type="ARBA" id="ARBA00022490"/>
    </source>
</evidence>
<proteinExistence type="inferred from homology"/>
<comment type="similarity">
    <text evidence="8">Belongs to the MobA family.</text>
</comment>
<accession>A0A396RME3</accession>
<keyword evidence="4 8" id="KW-0547">Nucleotide-binding</keyword>
<dbReference type="GO" id="GO:0061603">
    <property type="term" value="F:molybdenum cofactor guanylyltransferase activity"/>
    <property type="evidence" value="ECO:0007669"/>
    <property type="project" value="UniProtKB-EC"/>
</dbReference>
<reference evidence="10 11" key="1">
    <citation type="submission" date="2018-08" db="EMBL/GenBank/DDBJ databases">
        <title>The multiple taxonomic identification of Sphingomonas gilva.</title>
        <authorList>
            <person name="Zhu D."/>
            <person name="Zheng S."/>
        </authorList>
    </citation>
    <scope>NUCLEOTIDE SEQUENCE [LARGE SCALE GENOMIC DNA]</scope>
    <source>
        <strain evidence="10 11">ZDH117</strain>
    </source>
</reference>
<evidence type="ECO:0000256" key="5">
    <source>
        <dbReference type="ARBA" id="ARBA00022842"/>
    </source>
</evidence>
<dbReference type="InterPro" id="IPR013482">
    <property type="entry name" value="Molybde_CF_guanTrfase"/>
</dbReference>
<comment type="subunit">
    <text evidence="8">Monomer.</text>
</comment>
<organism evidence="10 11">
    <name type="scientific">Sphingomonas gilva</name>
    <dbReference type="NCBI Taxonomy" id="2305907"/>
    <lineage>
        <taxon>Bacteria</taxon>
        <taxon>Pseudomonadati</taxon>
        <taxon>Pseudomonadota</taxon>
        <taxon>Alphaproteobacteria</taxon>
        <taxon>Sphingomonadales</taxon>
        <taxon>Sphingomonadaceae</taxon>
        <taxon>Sphingomonas</taxon>
    </lineage>
</organism>
<evidence type="ECO:0000256" key="8">
    <source>
        <dbReference type="HAMAP-Rule" id="MF_00316"/>
    </source>
</evidence>
<dbReference type="EC" id="2.7.7.77" evidence="8"/>
<comment type="subcellular location">
    <subcellularLocation>
        <location evidence="8">Cytoplasm</location>
    </subcellularLocation>
</comment>
<comment type="cofactor">
    <cofactor evidence="8">
        <name>Mg(2+)</name>
        <dbReference type="ChEBI" id="CHEBI:18420"/>
    </cofactor>
</comment>
<dbReference type="Pfam" id="PF12804">
    <property type="entry name" value="NTP_transf_3"/>
    <property type="match status" value="1"/>
</dbReference>
<keyword evidence="10" id="KW-0548">Nucleotidyltransferase</keyword>
<comment type="function">
    <text evidence="8">Transfers a GMP moiety from GTP to Mo-molybdopterin (Mo-MPT) cofactor (Moco or molybdenum cofactor) to form Mo-molybdopterin guanine dinucleotide (Mo-MGD) cofactor.</text>
</comment>
<comment type="catalytic activity">
    <reaction evidence="8">
        <text>Mo-molybdopterin + GTP + H(+) = Mo-molybdopterin guanine dinucleotide + diphosphate</text>
        <dbReference type="Rhea" id="RHEA:34243"/>
        <dbReference type="ChEBI" id="CHEBI:15378"/>
        <dbReference type="ChEBI" id="CHEBI:33019"/>
        <dbReference type="ChEBI" id="CHEBI:37565"/>
        <dbReference type="ChEBI" id="CHEBI:71302"/>
        <dbReference type="ChEBI" id="CHEBI:71310"/>
        <dbReference type="EC" id="2.7.7.77"/>
    </reaction>
</comment>
<feature type="binding site" evidence="8">
    <location>
        <begin position="9"/>
        <end position="11"/>
    </location>
    <ligand>
        <name>GTP</name>
        <dbReference type="ChEBI" id="CHEBI:37565"/>
    </ligand>
</feature>
<dbReference type="GO" id="GO:0005737">
    <property type="term" value="C:cytoplasm"/>
    <property type="evidence" value="ECO:0007669"/>
    <property type="project" value="UniProtKB-SubCell"/>
</dbReference>
<feature type="binding site" evidence="8">
    <location>
        <position position="89"/>
    </location>
    <ligand>
        <name>Mg(2+)</name>
        <dbReference type="ChEBI" id="CHEBI:18420"/>
    </ligand>
</feature>
<keyword evidence="2 8" id="KW-0808">Transferase</keyword>
<dbReference type="Gene3D" id="3.90.550.10">
    <property type="entry name" value="Spore Coat Polysaccharide Biosynthesis Protein SpsA, Chain A"/>
    <property type="match status" value="1"/>
</dbReference>
<keyword evidence="7 8" id="KW-0501">Molybdenum cofactor biosynthesis</keyword>
<comment type="caution">
    <text evidence="8">Lacks conserved residue(s) required for the propagation of feature annotation.</text>
</comment>
<feature type="binding site" evidence="8">
    <location>
        <position position="21"/>
    </location>
    <ligand>
        <name>GTP</name>
        <dbReference type="ChEBI" id="CHEBI:37565"/>
    </ligand>
</feature>
<evidence type="ECO:0000259" key="9">
    <source>
        <dbReference type="Pfam" id="PF12804"/>
    </source>
</evidence>
<name>A0A396RME3_9SPHN</name>
<evidence type="ECO:0000256" key="6">
    <source>
        <dbReference type="ARBA" id="ARBA00023134"/>
    </source>
</evidence>
<dbReference type="GO" id="GO:0005525">
    <property type="term" value="F:GTP binding"/>
    <property type="evidence" value="ECO:0007669"/>
    <property type="project" value="UniProtKB-UniRule"/>
</dbReference>
<dbReference type="InterPro" id="IPR025877">
    <property type="entry name" value="MobA-like_NTP_Trfase"/>
</dbReference>
<evidence type="ECO:0000313" key="11">
    <source>
        <dbReference type="Proteomes" id="UP000266693"/>
    </source>
</evidence>
<dbReference type="PANTHER" id="PTHR19136:SF81">
    <property type="entry name" value="MOLYBDENUM COFACTOR GUANYLYLTRANSFERASE"/>
    <property type="match status" value="1"/>
</dbReference>
<dbReference type="CDD" id="cd02503">
    <property type="entry name" value="MobA"/>
    <property type="match status" value="1"/>
</dbReference>